<dbReference type="GO" id="GO:0005886">
    <property type="term" value="C:plasma membrane"/>
    <property type="evidence" value="ECO:0007669"/>
    <property type="project" value="UniProtKB-SubCell"/>
</dbReference>
<feature type="transmembrane region" description="Helical" evidence="7">
    <location>
        <begin position="228"/>
        <end position="248"/>
    </location>
</feature>
<comment type="similarity">
    <text evidence="7">Belongs to the binding-protein-dependent transport system permease family.</text>
</comment>
<keyword evidence="10" id="KW-0762">Sugar transport</keyword>
<feature type="region of interest" description="Disordered" evidence="8">
    <location>
        <begin position="1"/>
        <end position="21"/>
    </location>
</feature>
<dbReference type="SUPFAM" id="SSF161098">
    <property type="entry name" value="MetI-like"/>
    <property type="match status" value="1"/>
</dbReference>
<dbReference type="AlphaFoldDB" id="A0A7W3J648"/>
<dbReference type="CDD" id="cd06261">
    <property type="entry name" value="TM_PBP2"/>
    <property type="match status" value="1"/>
</dbReference>
<evidence type="ECO:0000256" key="7">
    <source>
        <dbReference type="RuleBase" id="RU363032"/>
    </source>
</evidence>
<keyword evidence="5 7" id="KW-1133">Transmembrane helix</keyword>
<keyword evidence="11" id="KW-1185">Reference proteome</keyword>
<dbReference type="PANTHER" id="PTHR30193:SF37">
    <property type="entry name" value="INNER MEMBRANE ABC TRANSPORTER PERMEASE PROTEIN YCJO"/>
    <property type="match status" value="1"/>
</dbReference>
<comment type="caution">
    <text evidence="10">The sequence shown here is derived from an EMBL/GenBank/DDBJ whole genome shotgun (WGS) entry which is preliminary data.</text>
</comment>
<organism evidence="10 11">
    <name type="scientific">Promicromonospora sukumoe</name>
    <dbReference type="NCBI Taxonomy" id="88382"/>
    <lineage>
        <taxon>Bacteria</taxon>
        <taxon>Bacillati</taxon>
        <taxon>Actinomycetota</taxon>
        <taxon>Actinomycetes</taxon>
        <taxon>Micrococcales</taxon>
        <taxon>Promicromonosporaceae</taxon>
        <taxon>Promicromonospora</taxon>
    </lineage>
</organism>
<evidence type="ECO:0000259" key="9">
    <source>
        <dbReference type="PROSITE" id="PS50928"/>
    </source>
</evidence>
<accession>A0A7W3J648</accession>
<evidence type="ECO:0000256" key="1">
    <source>
        <dbReference type="ARBA" id="ARBA00004651"/>
    </source>
</evidence>
<keyword evidence="3" id="KW-1003">Cell membrane</keyword>
<evidence type="ECO:0000313" key="10">
    <source>
        <dbReference type="EMBL" id="MBA8806986.1"/>
    </source>
</evidence>
<protein>
    <submittedName>
        <fullName evidence="10">Multiple sugar transport system permease protein</fullName>
    </submittedName>
</protein>
<feature type="transmembrane region" description="Helical" evidence="7">
    <location>
        <begin position="29"/>
        <end position="55"/>
    </location>
</feature>
<keyword evidence="2 7" id="KW-0813">Transport</keyword>
<feature type="domain" description="ABC transmembrane type-1" evidence="9">
    <location>
        <begin position="88"/>
        <end position="303"/>
    </location>
</feature>
<evidence type="ECO:0000256" key="2">
    <source>
        <dbReference type="ARBA" id="ARBA00022448"/>
    </source>
</evidence>
<comment type="subcellular location">
    <subcellularLocation>
        <location evidence="1 7">Cell membrane</location>
        <topology evidence="1 7">Multi-pass membrane protein</topology>
    </subcellularLocation>
</comment>
<dbReference type="EMBL" id="JACGWV010000001">
    <property type="protein sequence ID" value="MBA8806986.1"/>
    <property type="molecule type" value="Genomic_DNA"/>
</dbReference>
<name>A0A7W3J648_9MICO</name>
<dbReference type="GO" id="GO:0055085">
    <property type="term" value="P:transmembrane transport"/>
    <property type="evidence" value="ECO:0007669"/>
    <property type="project" value="InterPro"/>
</dbReference>
<dbReference type="Gene3D" id="1.10.3720.10">
    <property type="entry name" value="MetI-like"/>
    <property type="match status" value="1"/>
</dbReference>
<dbReference type="InterPro" id="IPR035906">
    <property type="entry name" value="MetI-like_sf"/>
</dbReference>
<dbReference type="Pfam" id="PF00528">
    <property type="entry name" value="BPD_transp_1"/>
    <property type="match status" value="1"/>
</dbReference>
<evidence type="ECO:0000256" key="6">
    <source>
        <dbReference type="ARBA" id="ARBA00023136"/>
    </source>
</evidence>
<gene>
    <name evidence="10" type="ORF">FHX71_000928</name>
</gene>
<reference evidence="10 11" key="1">
    <citation type="submission" date="2020-07" db="EMBL/GenBank/DDBJ databases">
        <title>Sequencing the genomes of 1000 actinobacteria strains.</title>
        <authorList>
            <person name="Klenk H.-P."/>
        </authorList>
    </citation>
    <scope>NUCLEOTIDE SEQUENCE [LARGE SCALE GENOMIC DNA]</scope>
    <source>
        <strain evidence="10 11">DSM 44121</strain>
    </source>
</reference>
<sequence>MTLVSTAPARRAATTRPPEQARSRRHGPWIWLFLLPTIVLFGAYTVWPALASIWYSFLSWSGYGPERPFAGWANYQLAFSDPLFWKSIGVTLLIIVVTVPLRVLLALVLAIFLNDPRLPFARVLRTAFFVPVVATTAIIGIVMNFVLDPAGGPVNHVLGNLGIGPVDFLGDSSAALWTVMGVHFWKWLGLTLMYWLAALQTIPNDVQEAARVDGATARQRFTHITLPMLAPFVAIITMLTIVETMQIFDLVQTMTGGGPFFSTLVTEVYIYQQAFETAKPEYGYASAVGVLLGVLTLVVVGAAAIVSRLIGRKGAVQ</sequence>
<dbReference type="Proteomes" id="UP000540568">
    <property type="component" value="Unassembled WGS sequence"/>
</dbReference>
<dbReference type="PROSITE" id="PS50928">
    <property type="entry name" value="ABC_TM1"/>
    <property type="match status" value="1"/>
</dbReference>
<feature type="compositionally biased region" description="Low complexity" evidence="8">
    <location>
        <begin position="1"/>
        <end position="18"/>
    </location>
</feature>
<evidence type="ECO:0000256" key="4">
    <source>
        <dbReference type="ARBA" id="ARBA00022692"/>
    </source>
</evidence>
<keyword evidence="4 7" id="KW-0812">Transmembrane</keyword>
<dbReference type="InterPro" id="IPR051393">
    <property type="entry name" value="ABC_transporter_permease"/>
</dbReference>
<dbReference type="InterPro" id="IPR000515">
    <property type="entry name" value="MetI-like"/>
</dbReference>
<evidence type="ECO:0000256" key="3">
    <source>
        <dbReference type="ARBA" id="ARBA00022475"/>
    </source>
</evidence>
<feature type="transmembrane region" description="Helical" evidence="7">
    <location>
        <begin position="174"/>
        <end position="197"/>
    </location>
</feature>
<proteinExistence type="inferred from homology"/>
<evidence type="ECO:0000256" key="5">
    <source>
        <dbReference type="ARBA" id="ARBA00022989"/>
    </source>
</evidence>
<keyword evidence="6 7" id="KW-0472">Membrane</keyword>
<evidence type="ECO:0000256" key="8">
    <source>
        <dbReference type="SAM" id="MobiDB-lite"/>
    </source>
</evidence>
<feature type="transmembrane region" description="Helical" evidence="7">
    <location>
        <begin position="284"/>
        <end position="306"/>
    </location>
</feature>
<dbReference type="RefSeq" id="WP_182614630.1">
    <property type="nucleotide sequence ID" value="NZ_BAAATF010000002.1"/>
</dbReference>
<feature type="transmembrane region" description="Helical" evidence="7">
    <location>
        <begin position="88"/>
        <end position="114"/>
    </location>
</feature>
<evidence type="ECO:0000313" key="11">
    <source>
        <dbReference type="Proteomes" id="UP000540568"/>
    </source>
</evidence>
<dbReference type="PANTHER" id="PTHR30193">
    <property type="entry name" value="ABC TRANSPORTER PERMEASE PROTEIN"/>
    <property type="match status" value="1"/>
</dbReference>
<feature type="transmembrane region" description="Helical" evidence="7">
    <location>
        <begin position="126"/>
        <end position="147"/>
    </location>
</feature>